<organism evidence="7 8">
    <name type="scientific">Actinomycetospora aeridis</name>
    <dbReference type="NCBI Taxonomy" id="3129231"/>
    <lineage>
        <taxon>Bacteria</taxon>
        <taxon>Bacillati</taxon>
        <taxon>Actinomycetota</taxon>
        <taxon>Actinomycetes</taxon>
        <taxon>Pseudonocardiales</taxon>
        <taxon>Pseudonocardiaceae</taxon>
        <taxon>Actinomycetospora</taxon>
    </lineage>
</organism>
<dbReference type="CDD" id="cd06171">
    <property type="entry name" value="Sigma70_r4"/>
    <property type="match status" value="1"/>
</dbReference>
<dbReference type="Gene3D" id="1.10.10.10">
    <property type="entry name" value="Winged helix-like DNA-binding domain superfamily/Winged helix DNA-binding domain"/>
    <property type="match status" value="1"/>
</dbReference>
<gene>
    <name evidence="7" type="ORF">WCD41_16860</name>
</gene>
<keyword evidence="8" id="KW-1185">Reference proteome</keyword>
<evidence type="ECO:0000313" key="7">
    <source>
        <dbReference type="EMBL" id="MEJ2888135.1"/>
    </source>
</evidence>
<dbReference type="InterPro" id="IPR013324">
    <property type="entry name" value="RNA_pol_sigma_r3/r4-like"/>
</dbReference>
<dbReference type="InterPro" id="IPR014284">
    <property type="entry name" value="RNA_pol_sigma-70_dom"/>
</dbReference>
<keyword evidence="2" id="KW-0805">Transcription regulation</keyword>
<dbReference type="InterPro" id="IPR013249">
    <property type="entry name" value="RNA_pol_sigma70_r4_t2"/>
</dbReference>
<dbReference type="PANTHER" id="PTHR43133:SF8">
    <property type="entry name" value="RNA POLYMERASE SIGMA FACTOR HI_1459-RELATED"/>
    <property type="match status" value="1"/>
</dbReference>
<evidence type="ECO:0000259" key="6">
    <source>
        <dbReference type="Pfam" id="PF08281"/>
    </source>
</evidence>
<protein>
    <submittedName>
        <fullName evidence="7">Sigma-70 family RNA polymerase sigma factor</fullName>
    </submittedName>
</protein>
<evidence type="ECO:0000256" key="5">
    <source>
        <dbReference type="ARBA" id="ARBA00023163"/>
    </source>
</evidence>
<dbReference type="SUPFAM" id="SSF88659">
    <property type="entry name" value="Sigma3 and sigma4 domains of RNA polymerase sigma factors"/>
    <property type="match status" value="1"/>
</dbReference>
<accession>A0ABU8N852</accession>
<keyword evidence="4" id="KW-0238">DNA-binding</keyword>
<evidence type="ECO:0000256" key="3">
    <source>
        <dbReference type="ARBA" id="ARBA00023082"/>
    </source>
</evidence>
<dbReference type="NCBIfam" id="TIGR02937">
    <property type="entry name" value="sigma70-ECF"/>
    <property type="match status" value="1"/>
</dbReference>
<proteinExistence type="inferred from homology"/>
<dbReference type="InterPro" id="IPR039425">
    <property type="entry name" value="RNA_pol_sigma-70-like"/>
</dbReference>
<dbReference type="Pfam" id="PF08281">
    <property type="entry name" value="Sigma70_r4_2"/>
    <property type="match status" value="1"/>
</dbReference>
<reference evidence="7 8" key="1">
    <citation type="submission" date="2024-03" db="EMBL/GenBank/DDBJ databases">
        <title>Actinomycetospora sp. OC33-EN06, a novel actinomycete isolated from wild orchid (Aerides multiflora).</title>
        <authorList>
            <person name="Suriyachadkun C."/>
        </authorList>
    </citation>
    <scope>NUCLEOTIDE SEQUENCE [LARGE SCALE GENOMIC DNA]</scope>
    <source>
        <strain evidence="7 8">OC33-EN06</strain>
    </source>
</reference>
<comment type="similarity">
    <text evidence="1">Belongs to the sigma-70 factor family. ECF subfamily.</text>
</comment>
<feature type="domain" description="RNA polymerase sigma factor 70 region 4 type 2" evidence="6">
    <location>
        <begin position="116"/>
        <end position="167"/>
    </location>
</feature>
<evidence type="ECO:0000256" key="2">
    <source>
        <dbReference type="ARBA" id="ARBA00023015"/>
    </source>
</evidence>
<evidence type="ECO:0000256" key="4">
    <source>
        <dbReference type="ARBA" id="ARBA00023125"/>
    </source>
</evidence>
<dbReference type="EMBL" id="JBBEGL010000004">
    <property type="protein sequence ID" value="MEJ2888135.1"/>
    <property type="molecule type" value="Genomic_DNA"/>
</dbReference>
<evidence type="ECO:0000313" key="8">
    <source>
        <dbReference type="Proteomes" id="UP001370100"/>
    </source>
</evidence>
<dbReference type="Proteomes" id="UP001370100">
    <property type="component" value="Unassembled WGS sequence"/>
</dbReference>
<name>A0ABU8N852_9PSEU</name>
<dbReference type="RefSeq" id="WP_337714624.1">
    <property type="nucleotide sequence ID" value="NZ_JBBEGL010000004.1"/>
</dbReference>
<keyword evidence="3" id="KW-0731">Sigma factor</keyword>
<comment type="caution">
    <text evidence="7">The sequence shown here is derived from an EMBL/GenBank/DDBJ whole genome shotgun (WGS) entry which is preliminary data.</text>
</comment>
<dbReference type="PANTHER" id="PTHR43133">
    <property type="entry name" value="RNA POLYMERASE ECF-TYPE SIGMA FACTO"/>
    <property type="match status" value="1"/>
</dbReference>
<evidence type="ECO:0000256" key="1">
    <source>
        <dbReference type="ARBA" id="ARBA00010641"/>
    </source>
</evidence>
<sequence length="178" mass="20308">MSRDDFEEFLVDHLPWLEHLARSLAVQSDGDHHTLFSGTVTTLHRRWPTISPPVPEVRRAFATTVMLNLARTGRRRAHARCEDLADDLQDVLDRSLPAEQWADDPAFAIVRKESELEVYRAIRRLPETERAIMMILVQGFSWPEIAAMLGMGVKDVRSGVLRARRKLRELREGAGDDG</sequence>
<dbReference type="InterPro" id="IPR036388">
    <property type="entry name" value="WH-like_DNA-bd_sf"/>
</dbReference>
<keyword evidence="5" id="KW-0804">Transcription</keyword>